<dbReference type="AlphaFoldDB" id="A0A1S3YNV0"/>
<name>A0A1S3YNV0_TOBAC</name>
<accession>A0A1S3YNV0</accession>
<dbReference type="PANTHER" id="PTHR31065:SF9">
    <property type="entry name" value="TRANSCRIPTION FACTOR FAMILY PROTEIN, PUTATIVE-RELATED"/>
    <property type="match status" value="1"/>
</dbReference>
<reference evidence="1" key="1">
    <citation type="submission" date="2025-08" db="UniProtKB">
        <authorList>
            <consortium name="RefSeq"/>
        </authorList>
    </citation>
    <scope>IDENTIFICATION</scope>
</reference>
<dbReference type="PANTHER" id="PTHR31065">
    <property type="entry name" value="PLATZ TRANSCRIPTION FACTOR FAMILY PROTEIN"/>
    <property type="match status" value="1"/>
</dbReference>
<proteinExistence type="predicted"/>
<dbReference type="Pfam" id="PF04640">
    <property type="entry name" value="PLATZ"/>
    <property type="match status" value="1"/>
</dbReference>
<protein>
    <submittedName>
        <fullName evidence="1">Uncharacterized protein isoform X3</fullName>
    </submittedName>
</protein>
<organism evidence="1">
    <name type="scientific">Nicotiana tabacum</name>
    <name type="common">Common tobacco</name>
    <dbReference type="NCBI Taxonomy" id="4097"/>
    <lineage>
        <taxon>Eukaryota</taxon>
        <taxon>Viridiplantae</taxon>
        <taxon>Streptophyta</taxon>
        <taxon>Embryophyta</taxon>
        <taxon>Tracheophyta</taxon>
        <taxon>Spermatophyta</taxon>
        <taxon>Magnoliopsida</taxon>
        <taxon>eudicotyledons</taxon>
        <taxon>Gunneridae</taxon>
        <taxon>Pentapetalae</taxon>
        <taxon>asterids</taxon>
        <taxon>lamiids</taxon>
        <taxon>Solanales</taxon>
        <taxon>Solanaceae</taxon>
        <taxon>Nicotianoideae</taxon>
        <taxon>Nicotianeae</taxon>
        <taxon>Nicotiana</taxon>
    </lineage>
</organism>
<sequence>MCSWIPSPLQPKSQRSYDGIGRRAISKPLCELCWKVSSHEDHQLLQIFKVSEKASVRKVDIEKEVDITDIQPYIINSHKVMLLKPKEGNGGNPKCFSCQGRIKDEEYIYCSIACKVRSKRINFLCNGKIVKEDKAECLAPSYSLRRRPRKGTPRRSPLL</sequence>
<evidence type="ECO:0000313" key="1">
    <source>
        <dbReference type="RefSeq" id="XP_016453783.1"/>
    </source>
</evidence>
<dbReference type="InterPro" id="IPR006734">
    <property type="entry name" value="PLATZ"/>
</dbReference>
<dbReference type="RefSeq" id="XP_016453783.1">
    <property type="nucleotide sequence ID" value="XM_016598297.1"/>
</dbReference>
<gene>
    <name evidence="1" type="primary">LOC107778100</name>
</gene>
<dbReference type="OrthoDB" id="2020115at2759"/>
<dbReference type="OMA" id="FISKYMD"/>